<dbReference type="RefSeq" id="WP_171474176.1">
    <property type="nucleotide sequence ID" value="NZ_CP053452.2"/>
</dbReference>
<accession>A0A6M5Z0K1</accession>
<organism evidence="2 3">
    <name type="scientific">Frigoriglobus tundricola</name>
    <dbReference type="NCBI Taxonomy" id="2774151"/>
    <lineage>
        <taxon>Bacteria</taxon>
        <taxon>Pseudomonadati</taxon>
        <taxon>Planctomycetota</taxon>
        <taxon>Planctomycetia</taxon>
        <taxon>Gemmatales</taxon>
        <taxon>Gemmataceae</taxon>
        <taxon>Frigoriglobus</taxon>
    </lineage>
</organism>
<dbReference type="InterPro" id="IPR036291">
    <property type="entry name" value="NAD(P)-bd_dom_sf"/>
</dbReference>
<dbReference type="SUPFAM" id="SSF51735">
    <property type="entry name" value="NAD(P)-binding Rossmann-fold domains"/>
    <property type="match status" value="1"/>
</dbReference>
<keyword evidence="3" id="KW-1185">Reference proteome</keyword>
<gene>
    <name evidence="2" type="ORF">FTUN_6760</name>
</gene>
<dbReference type="InterPro" id="IPR051783">
    <property type="entry name" value="NAD(P)-dependent_oxidoreduct"/>
</dbReference>
<name>A0A6M5Z0K1_9BACT</name>
<dbReference type="EMBL" id="CP053452">
    <property type="protein sequence ID" value="QJW99160.1"/>
    <property type="molecule type" value="Genomic_DNA"/>
</dbReference>
<dbReference type="AlphaFoldDB" id="A0A6M5Z0K1"/>
<feature type="domain" description="NAD-dependent epimerase/dehydratase" evidence="1">
    <location>
        <begin position="3"/>
        <end position="224"/>
    </location>
</feature>
<reference evidence="3" key="1">
    <citation type="submission" date="2020-05" db="EMBL/GenBank/DDBJ databases">
        <title>Frigoriglobus tundricola gen. nov., sp. nov., a psychrotolerant cellulolytic planctomycete of the family Gemmataceae with two divergent copies of 16S rRNA gene.</title>
        <authorList>
            <person name="Kulichevskaya I.S."/>
            <person name="Ivanova A.A."/>
            <person name="Naumoff D.G."/>
            <person name="Beletsky A.V."/>
            <person name="Rijpstra W.I.C."/>
            <person name="Sinninghe Damste J.S."/>
            <person name="Mardanov A.V."/>
            <person name="Ravin N.V."/>
            <person name="Dedysh S.N."/>
        </authorList>
    </citation>
    <scope>NUCLEOTIDE SEQUENCE [LARGE SCALE GENOMIC DNA]</scope>
    <source>
        <strain evidence="3">PL17</strain>
    </source>
</reference>
<sequence length="301" mass="31373">MNVFVAGASGAIGLPLVTELIRRGHTVTGMSRSEAGAQNLAALGAAVAHVSAFDAEGVGAALRRSKAEVVIDQLTALPKNPADMPDAAPGDRKLRLEGGGNLYRAARACGVRRYVQQSSGFFLQPGEGLADESEGLATGASPRVAAAARTYTELEGRVSADGMEGVALRYGFYYGPGTWYNPDGACADQVRRQEIPIIGAGSGVWSWVHIEDAALATVAALSAPPGVYHVVDDAPSPVSVWLPAFARAVGAPPPPRVTEADALVAAGEDAVYYGTKLRGASNAKAKRTLDFVPRRLEWLHA</sequence>
<dbReference type="InterPro" id="IPR001509">
    <property type="entry name" value="Epimerase_deHydtase"/>
</dbReference>
<dbReference type="Gene3D" id="3.40.50.720">
    <property type="entry name" value="NAD(P)-binding Rossmann-like Domain"/>
    <property type="match status" value="1"/>
</dbReference>
<dbReference type="GO" id="GO:0005737">
    <property type="term" value="C:cytoplasm"/>
    <property type="evidence" value="ECO:0007669"/>
    <property type="project" value="TreeGrafter"/>
</dbReference>
<dbReference type="PANTHER" id="PTHR48079:SF6">
    <property type="entry name" value="NAD(P)-BINDING DOMAIN-CONTAINING PROTEIN-RELATED"/>
    <property type="match status" value="1"/>
</dbReference>
<evidence type="ECO:0000313" key="2">
    <source>
        <dbReference type="EMBL" id="QJW99160.1"/>
    </source>
</evidence>
<evidence type="ECO:0000313" key="3">
    <source>
        <dbReference type="Proteomes" id="UP000503447"/>
    </source>
</evidence>
<proteinExistence type="predicted"/>
<dbReference type="KEGG" id="ftj:FTUN_6760"/>
<dbReference type="Proteomes" id="UP000503447">
    <property type="component" value="Chromosome"/>
</dbReference>
<dbReference type="PANTHER" id="PTHR48079">
    <property type="entry name" value="PROTEIN YEEZ"/>
    <property type="match status" value="1"/>
</dbReference>
<evidence type="ECO:0000259" key="1">
    <source>
        <dbReference type="Pfam" id="PF01370"/>
    </source>
</evidence>
<protein>
    <recommendedName>
        <fullName evidence="1">NAD-dependent epimerase/dehydratase domain-containing protein</fullName>
    </recommendedName>
</protein>
<dbReference type="GO" id="GO:0004029">
    <property type="term" value="F:aldehyde dehydrogenase (NAD+) activity"/>
    <property type="evidence" value="ECO:0007669"/>
    <property type="project" value="TreeGrafter"/>
</dbReference>
<dbReference type="Pfam" id="PF01370">
    <property type="entry name" value="Epimerase"/>
    <property type="match status" value="1"/>
</dbReference>